<dbReference type="OrthoDB" id="340681at2759"/>
<evidence type="ECO:0000313" key="2">
    <source>
        <dbReference type="EMBL" id="VDN38813.1"/>
    </source>
</evidence>
<proteinExistence type="predicted"/>
<accession>A0A183EL84</accession>
<dbReference type="GO" id="GO:0005634">
    <property type="term" value="C:nucleus"/>
    <property type="evidence" value="ECO:0007669"/>
    <property type="project" value="InterPro"/>
</dbReference>
<evidence type="ECO:0000313" key="3">
    <source>
        <dbReference type="Proteomes" id="UP000271098"/>
    </source>
</evidence>
<organism evidence="4">
    <name type="scientific">Gongylonema pulchrum</name>
    <dbReference type="NCBI Taxonomy" id="637853"/>
    <lineage>
        <taxon>Eukaryota</taxon>
        <taxon>Metazoa</taxon>
        <taxon>Ecdysozoa</taxon>
        <taxon>Nematoda</taxon>
        <taxon>Chromadorea</taxon>
        <taxon>Rhabditida</taxon>
        <taxon>Spirurina</taxon>
        <taxon>Spiruromorpha</taxon>
        <taxon>Spiruroidea</taxon>
        <taxon>Gongylonematidae</taxon>
        <taxon>Gongylonema</taxon>
    </lineage>
</organism>
<evidence type="ECO:0000313" key="4">
    <source>
        <dbReference type="WBParaSite" id="GPUH_0002175201-mRNA-1"/>
    </source>
</evidence>
<gene>
    <name evidence="2" type="ORF">GPUH_LOCUS21725</name>
</gene>
<dbReference type="EMBL" id="UYRT01093312">
    <property type="protein sequence ID" value="VDN38813.1"/>
    <property type="molecule type" value="Genomic_DNA"/>
</dbReference>
<dbReference type="GO" id="GO:0006351">
    <property type="term" value="P:DNA-templated transcription"/>
    <property type="evidence" value="ECO:0007669"/>
    <property type="project" value="InterPro"/>
</dbReference>
<dbReference type="WBParaSite" id="GPUH_0002175201-mRNA-1">
    <property type="protein sequence ID" value="GPUH_0002175201-mRNA-1"/>
    <property type="gene ID" value="GPUH_0002175201"/>
</dbReference>
<name>A0A183EL84_9BILA</name>
<protein>
    <submittedName>
        <fullName evidence="4">Myotubularin phosphatase domain-containing protein</fullName>
    </submittedName>
</protein>
<feature type="compositionally biased region" description="Basic and acidic residues" evidence="1">
    <location>
        <begin position="100"/>
        <end position="119"/>
    </location>
</feature>
<reference evidence="2 3" key="2">
    <citation type="submission" date="2018-11" db="EMBL/GenBank/DDBJ databases">
        <authorList>
            <consortium name="Pathogen Informatics"/>
        </authorList>
    </citation>
    <scope>NUCLEOTIDE SEQUENCE [LARGE SCALE GENOMIC DNA]</scope>
</reference>
<dbReference type="AlphaFoldDB" id="A0A183EL84"/>
<dbReference type="Proteomes" id="UP000271098">
    <property type="component" value="Unassembled WGS sequence"/>
</dbReference>
<dbReference type="InterPro" id="IPR006886">
    <property type="entry name" value="RNA_pol_III_Rpc5"/>
</dbReference>
<sequence>MQLATSPFRSILSLTRPGDTIKAHDWSSPSCWGPPQCSFHCEWRSSAWSFDLEKAAVFFRRMWATTLNERLYVCPVKGTFSMNRSISYMNNQGKAQATKTSEETERQKKRREQSSAHRSRLIEQDPWTPLIMNCETDAETSSYCKSLFLVPIKEAEPTTVPDPEQLVQEAIIGVKMAAL</sequence>
<keyword evidence="3" id="KW-1185">Reference proteome</keyword>
<evidence type="ECO:0000256" key="1">
    <source>
        <dbReference type="SAM" id="MobiDB-lite"/>
    </source>
</evidence>
<dbReference type="Pfam" id="PF04801">
    <property type="entry name" value="RPC5"/>
    <property type="match status" value="1"/>
</dbReference>
<reference evidence="4" key="1">
    <citation type="submission" date="2016-06" db="UniProtKB">
        <authorList>
            <consortium name="WormBaseParasite"/>
        </authorList>
    </citation>
    <scope>IDENTIFICATION</scope>
</reference>
<feature type="region of interest" description="Disordered" evidence="1">
    <location>
        <begin position="91"/>
        <end position="119"/>
    </location>
</feature>